<dbReference type="AlphaFoldDB" id="A0A3E2HS50"/>
<organism evidence="2 3">
    <name type="scientific">Scytalidium lignicola</name>
    <name type="common">Hyphomycete</name>
    <dbReference type="NCBI Taxonomy" id="5539"/>
    <lineage>
        <taxon>Eukaryota</taxon>
        <taxon>Fungi</taxon>
        <taxon>Dikarya</taxon>
        <taxon>Ascomycota</taxon>
        <taxon>Pezizomycotina</taxon>
        <taxon>Leotiomycetes</taxon>
        <taxon>Leotiomycetes incertae sedis</taxon>
        <taxon>Scytalidium</taxon>
    </lineage>
</organism>
<gene>
    <name evidence="2" type="ORF">B7463_g136</name>
</gene>
<keyword evidence="1" id="KW-0732">Signal</keyword>
<dbReference type="OMA" id="QARFLWR"/>
<feature type="signal peptide" evidence="1">
    <location>
        <begin position="1"/>
        <end position="19"/>
    </location>
</feature>
<evidence type="ECO:0000256" key="1">
    <source>
        <dbReference type="SAM" id="SignalP"/>
    </source>
</evidence>
<dbReference type="Proteomes" id="UP000258309">
    <property type="component" value="Unassembled WGS sequence"/>
</dbReference>
<sequence length="572" mass="63389">MFVIHLKALLALTAAVVKAHSPNSPGCDCTTPIPPPAPQLISNGIQALGGQSALANLSGVIYDSGELYRSATLMQNYKLLETDRYITILGNQNVSFSFANGVLRQRTDRNFQRSDYWYFAQPEIPPTNFSLVMQNGDDGYACFIQGNNDVFTPPGQTAGYTDAALADYLLLQAQKMSPRLLLDIQTHNISSRIITLDSGVSLPAVYDQTLGIAVIFDTTTDLPYLIRSFEDHAIFGQSTNDLQVWNYTTVSGIKFPQRISTIYNGKVILEETTLTQITTNPVYSSTFFDGLPESESITPKEKPAPVPGYSHAEIGEYFMNTLWAGEYTGTFENISVTKPAADIPGLYRISFVDAPNLEQVVLEFNDSVVVMESPPHQTDLVIRWVNETLQKPITHLWPSHHHHDHNYAAAEYVKLGAKLIVPEISASYWKQIPGAELVTFDDKKPYIHKDSAMQARFLWRPEAAHAIDWTYSIVSKACPSANDSIVAYVADAWSTSLPFDDEFARSWVNEAVSDGLSKEALVIPAHGSPTPFVQLLDYLGFQYPNLTTVDWKTGGKFSDSQEQQSAVKVFSS</sequence>
<evidence type="ECO:0008006" key="4">
    <source>
        <dbReference type="Google" id="ProtNLM"/>
    </source>
</evidence>
<evidence type="ECO:0000313" key="3">
    <source>
        <dbReference type="Proteomes" id="UP000258309"/>
    </source>
</evidence>
<reference evidence="2 3" key="1">
    <citation type="submission" date="2018-05" db="EMBL/GenBank/DDBJ databases">
        <title>Draft genome sequence of Scytalidium lignicola DSM 105466, a ubiquitous saprotrophic fungus.</title>
        <authorList>
            <person name="Buettner E."/>
            <person name="Gebauer A.M."/>
            <person name="Hofrichter M."/>
            <person name="Liers C."/>
            <person name="Kellner H."/>
        </authorList>
    </citation>
    <scope>NUCLEOTIDE SEQUENCE [LARGE SCALE GENOMIC DNA]</scope>
    <source>
        <strain evidence="2 3">DSM 105466</strain>
    </source>
</reference>
<feature type="non-terminal residue" evidence="2">
    <location>
        <position position="1"/>
    </location>
</feature>
<dbReference type="OrthoDB" id="3481168at2759"/>
<name>A0A3E2HS50_SCYLI</name>
<evidence type="ECO:0000313" key="2">
    <source>
        <dbReference type="EMBL" id="RFU36195.1"/>
    </source>
</evidence>
<dbReference type="Gene3D" id="3.60.15.10">
    <property type="entry name" value="Ribonuclease Z/Hydroxyacylglutathione hydrolase-like"/>
    <property type="match status" value="1"/>
</dbReference>
<proteinExistence type="predicted"/>
<accession>A0A3E2HS50</accession>
<feature type="non-terminal residue" evidence="2">
    <location>
        <position position="572"/>
    </location>
</feature>
<protein>
    <recommendedName>
        <fullName evidence="4">Metallo-beta-lactamase domain-containing protein</fullName>
    </recommendedName>
</protein>
<dbReference type="InterPro" id="IPR036866">
    <property type="entry name" value="RibonucZ/Hydroxyglut_hydro"/>
</dbReference>
<dbReference type="EMBL" id="NCSJ02000001">
    <property type="protein sequence ID" value="RFU36195.1"/>
    <property type="molecule type" value="Genomic_DNA"/>
</dbReference>
<comment type="caution">
    <text evidence="2">The sequence shown here is derived from an EMBL/GenBank/DDBJ whole genome shotgun (WGS) entry which is preliminary data.</text>
</comment>
<dbReference type="SUPFAM" id="SSF56281">
    <property type="entry name" value="Metallo-hydrolase/oxidoreductase"/>
    <property type="match status" value="1"/>
</dbReference>
<feature type="chain" id="PRO_5017807473" description="Metallo-beta-lactamase domain-containing protein" evidence="1">
    <location>
        <begin position="20"/>
        <end position="572"/>
    </location>
</feature>
<keyword evidence="3" id="KW-1185">Reference proteome</keyword>